<dbReference type="AlphaFoldDB" id="A0AAV7QVB3"/>
<organism evidence="1 2">
    <name type="scientific">Pleurodeles waltl</name>
    <name type="common">Iberian ribbed newt</name>
    <dbReference type="NCBI Taxonomy" id="8319"/>
    <lineage>
        <taxon>Eukaryota</taxon>
        <taxon>Metazoa</taxon>
        <taxon>Chordata</taxon>
        <taxon>Craniata</taxon>
        <taxon>Vertebrata</taxon>
        <taxon>Euteleostomi</taxon>
        <taxon>Amphibia</taxon>
        <taxon>Batrachia</taxon>
        <taxon>Caudata</taxon>
        <taxon>Salamandroidea</taxon>
        <taxon>Salamandridae</taxon>
        <taxon>Pleurodelinae</taxon>
        <taxon>Pleurodeles</taxon>
    </lineage>
</organism>
<evidence type="ECO:0000313" key="1">
    <source>
        <dbReference type="EMBL" id="KAJ1142325.1"/>
    </source>
</evidence>
<dbReference type="EMBL" id="JANPWB010000010">
    <property type="protein sequence ID" value="KAJ1142325.1"/>
    <property type="molecule type" value="Genomic_DNA"/>
</dbReference>
<gene>
    <name evidence="1" type="ORF">NDU88_008651</name>
</gene>
<accession>A0AAV7QVB3</accession>
<proteinExistence type="predicted"/>
<dbReference type="Proteomes" id="UP001066276">
    <property type="component" value="Chromosome 6"/>
</dbReference>
<protein>
    <submittedName>
        <fullName evidence="1">Uncharacterized protein</fullName>
    </submittedName>
</protein>
<name>A0AAV7QVB3_PLEWA</name>
<keyword evidence="2" id="KW-1185">Reference proteome</keyword>
<comment type="caution">
    <text evidence="1">The sequence shown here is derived from an EMBL/GenBank/DDBJ whole genome shotgun (WGS) entry which is preliminary data.</text>
</comment>
<sequence>MFCSALLHARQQFEKQIIFPAQMAGAAGTEGKALRSNPFLIARLKARDARYLTFNTFALFLGNNLWRGAPDQIAEDAQQCAGAAQECWDRRKGVIVPRFLPLEKLARHLVLLHVPASNPPGTKRAFTSRAIIFSFCDLPKEEAIYLQPHVVQKTSALFRAFWVKLPPDYILYWL</sequence>
<reference evidence="1" key="1">
    <citation type="journal article" date="2022" name="bioRxiv">
        <title>Sequencing and chromosome-scale assembly of the giantPleurodeles waltlgenome.</title>
        <authorList>
            <person name="Brown T."/>
            <person name="Elewa A."/>
            <person name="Iarovenko S."/>
            <person name="Subramanian E."/>
            <person name="Araus A.J."/>
            <person name="Petzold A."/>
            <person name="Susuki M."/>
            <person name="Suzuki K.-i.T."/>
            <person name="Hayashi T."/>
            <person name="Toyoda A."/>
            <person name="Oliveira C."/>
            <person name="Osipova E."/>
            <person name="Leigh N.D."/>
            <person name="Simon A."/>
            <person name="Yun M.H."/>
        </authorList>
    </citation>
    <scope>NUCLEOTIDE SEQUENCE</scope>
    <source>
        <strain evidence="1">20211129_DDA</strain>
        <tissue evidence="1">Liver</tissue>
    </source>
</reference>
<evidence type="ECO:0000313" key="2">
    <source>
        <dbReference type="Proteomes" id="UP001066276"/>
    </source>
</evidence>